<proteinExistence type="predicted"/>
<evidence type="ECO:0000313" key="1">
    <source>
        <dbReference type="EMBL" id="QHS91765.1"/>
    </source>
</evidence>
<dbReference type="EMBL" id="MN739163">
    <property type="protein sequence ID" value="QHS91765.1"/>
    <property type="molecule type" value="Genomic_DNA"/>
</dbReference>
<sequence>MPLPHTCNKCDVFINDILEYPLPLDYPDRSLIKEGARRRLIPMLAKSLKKLIADYPVIDMKRVWDGILFENRVCREKNNYRFIADSIISSLSERHILWKKELDLLGVIAIENGLIKMKGLRYGRIMILVQEWISYCIYLLWTQMPSVHYNHNFPSEKEVPDMFIFKTRSKNFYASDLYN</sequence>
<name>A0A6C0BHE6_9ZZZZ</name>
<accession>A0A6C0BHE6</accession>
<reference evidence="1" key="1">
    <citation type="journal article" date="2020" name="Nature">
        <title>Giant virus diversity and host interactions through global metagenomics.</title>
        <authorList>
            <person name="Schulz F."/>
            <person name="Roux S."/>
            <person name="Paez-Espino D."/>
            <person name="Jungbluth S."/>
            <person name="Walsh D.A."/>
            <person name="Denef V.J."/>
            <person name="McMahon K.D."/>
            <person name="Konstantinidis K.T."/>
            <person name="Eloe-Fadrosh E.A."/>
            <person name="Kyrpides N.C."/>
            <person name="Woyke T."/>
        </authorList>
    </citation>
    <scope>NUCLEOTIDE SEQUENCE</scope>
    <source>
        <strain evidence="1">GVMAG-M-3300013006-15</strain>
    </source>
</reference>
<organism evidence="1">
    <name type="scientific">viral metagenome</name>
    <dbReference type="NCBI Taxonomy" id="1070528"/>
    <lineage>
        <taxon>unclassified sequences</taxon>
        <taxon>metagenomes</taxon>
        <taxon>organismal metagenomes</taxon>
    </lineage>
</organism>
<protein>
    <submittedName>
        <fullName evidence="1">Uncharacterized protein</fullName>
    </submittedName>
</protein>
<dbReference type="AlphaFoldDB" id="A0A6C0BHE6"/>